<evidence type="ECO:0000313" key="5">
    <source>
        <dbReference type="Proteomes" id="UP000594364"/>
    </source>
</evidence>
<dbReference type="InterPro" id="IPR029062">
    <property type="entry name" value="Class_I_gatase-like"/>
</dbReference>
<organism evidence="4 5">
    <name type="scientific">Epichloe festucae (strain Fl1)</name>
    <dbReference type="NCBI Taxonomy" id="877507"/>
    <lineage>
        <taxon>Eukaryota</taxon>
        <taxon>Fungi</taxon>
        <taxon>Dikarya</taxon>
        <taxon>Ascomycota</taxon>
        <taxon>Pezizomycotina</taxon>
        <taxon>Sordariomycetes</taxon>
        <taxon>Hypocreomycetidae</taxon>
        <taxon>Hypocreales</taxon>
        <taxon>Clavicipitaceae</taxon>
        <taxon>Epichloe</taxon>
    </lineage>
</organism>
<dbReference type="OrthoDB" id="10250105at2759"/>
<dbReference type="EMBL" id="CP031387">
    <property type="protein sequence ID" value="QPG99299.1"/>
    <property type="molecule type" value="Genomic_DNA"/>
</dbReference>
<dbReference type="Pfam" id="PF09825">
    <property type="entry name" value="BPL_N"/>
    <property type="match status" value="1"/>
</dbReference>
<keyword evidence="5" id="KW-1185">Reference proteome</keyword>
<dbReference type="Gene3D" id="3.40.50.880">
    <property type="match status" value="1"/>
</dbReference>
<dbReference type="InterPro" id="IPR019197">
    <property type="entry name" value="Biotin-prot_ligase_N"/>
</dbReference>
<keyword evidence="2" id="KW-0732">Signal</keyword>
<dbReference type="SUPFAM" id="SSF52317">
    <property type="entry name" value="Class I glutamine amidotransferase-like"/>
    <property type="match status" value="1"/>
</dbReference>
<reference evidence="4 5" key="1">
    <citation type="journal article" date="2018" name="PLoS Genet.">
        <title>Repeat elements organise 3D genome structure and mediate transcription in the filamentous fungus Epichloe festucae.</title>
        <authorList>
            <person name="Winter D.J."/>
            <person name="Ganley A.R.D."/>
            <person name="Young C.A."/>
            <person name="Liachko I."/>
            <person name="Schardl C.L."/>
            <person name="Dupont P.Y."/>
            <person name="Berry D."/>
            <person name="Ram A."/>
            <person name="Scott B."/>
            <person name="Cox M.P."/>
        </authorList>
    </citation>
    <scope>NUCLEOTIDE SEQUENCE [LARGE SCALE GENOMIC DNA]</scope>
    <source>
        <strain evidence="4 5">Fl1</strain>
    </source>
</reference>
<feature type="domain" description="Biotin-protein ligase N-terminal" evidence="3">
    <location>
        <begin position="30"/>
        <end position="126"/>
    </location>
</feature>
<name>A0A7S9PV49_EPIFF</name>
<feature type="signal peptide" evidence="2">
    <location>
        <begin position="1"/>
        <end position="21"/>
    </location>
</feature>
<protein>
    <recommendedName>
        <fullName evidence="3">Biotin-protein ligase N-terminal domain-containing protein</fullName>
    </recommendedName>
</protein>
<feature type="chain" id="PRO_5034071546" description="Biotin-protein ligase N-terminal domain-containing protein" evidence="2">
    <location>
        <begin position="22"/>
        <end position="312"/>
    </location>
</feature>
<feature type="region of interest" description="Disordered" evidence="1">
    <location>
        <begin position="263"/>
        <end position="293"/>
    </location>
</feature>
<evidence type="ECO:0000256" key="2">
    <source>
        <dbReference type="SAM" id="SignalP"/>
    </source>
</evidence>
<dbReference type="AlphaFoldDB" id="A0A7S9PV49"/>
<proteinExistence type="predicted"/>
<gene>
    <name evidence="4" type="ORF">C2857_001426</name>
</gene>
<evidence type="ECO:0000313" key="4">
    <source>
        <dbReference type="EMBL" id="QPG99299.1"/>
    </source>
</evidence>
<evidence type="ECO:0000259" key="3">
    <source>
        <dbReference type="Pfam" id="PF09825"/>
    </source>
</evidence>
<accession>A0A7S9PV49</accession>
<feature type="compositionally biased region" description="Polar residues" evidence="1">
    <location>
        <begin position="266"/>
        <end position="286"/>
    </location>
</feature>
<dbReference type="Proteomes" id="UP000594364">
    <property type="component" value="Chromosome 3"/>
</dbReference>
<sequence>MYPSTLLSVLTLAFAASPSRAADAARPRALVYRGPAACKGCGEAVAKLLETSSQNFVITYVGPKEDDQLSAELLRQAAVYAQPGGPDLSSAYKELKPHQSELRDFVKNGGRYLGFCLGAFLAGDSPGFGLLPSGANATAERKSDGAQVTGTEDTIIQVDWTFRSKVSSFSQGQTAKSQWVYFQDGAVINGLPKDDNSTVLGRYSSNGNVAASLTPLGKGYVALVGPHPEATPDWYSAYRLDNPDGIKFDIGYDFVNAAMDAGPLPTGTSSTSGAPKPTSSEESGWTSLGRGRGRMTLDNPLGFVIQTLKNLW</sequence>
<evidence type="ECO:0000256" key="1">
    <source>
        <dbReference type="SAM" id="MobiDB-lite"/>
    </source>
</evidence>